<dbReference type="Pfam" id="PF01903">
    <property type="entry name" value="CbiX"/>
    <property type="match status" value="2"/>
</dbReference>
<evidence type="ECO:0000256" key="1">
    <source>
        <dbReference type="ARBA" id="ARBA00022723"/>
    </source>
</evidence>
<gene>
    <name evidence="3" type="ORF">SAMN04489721_0873</name>
</gene>
<dbReference type="InterPro" id="IPR002762">
    <property type="entry name" value="CbiX-like"/>
</dbReference>
<dbReference type="SUPFAM" id="SSF53800">
    <property type="entry name" value="Chelatase"/>
    <property type="match status" value="1"/>
</dbReference>
<proteinExistence type="predicted"/>
<evidence type="ECO:0000313" key="4">
    <source>
        <dbReference type="Proteomes" id="UP000199482"/>
    </source>
</evidence>
<evidence type="ECO:0000256" key="2">
    <source>
        <dbReference type="ARBA" id="ARBA00023239"/>
    </source>
</evidence>
<dbReference type="EMBL" id="LT629755">
    <property type="protein sequence ID" value="SDS16322.1"/>
    <property type="molecule type" value="Genomic_DNA"/>
</dbReference>
<keyword evidence="1" id="KW-0479">Metal-binding</keyword>
<dbReference type="OrthoDB" id="7345302at2"/>
<dbReference type="STRING" id="589382.SAMN04489721_0873"/>
<dbReference type="InterPro" id="IPR050963">
    <property type="entry name" value="Sirohydro_Cobaltochel/CbiX"/>
</dbReference>
<dbReference type="PANTHER" id="PTHR33542">
    <property type="entry name" value="SIROHYDROCHLORIN FERROCHELATASE, CHLOROPLASTIC"/>
    <property type="match status" value="1"/>
</dbReference>
<evidence type="ECO:0000313" key="3">
    <source>
        <dbReference type="EMBL" id="SDS16322.1"/>
    </source>
</evidence>
<dbReference type="PANTHER" id="PTHR33542:SF5">
    <property type="entry name" value="FERROCHELATASE CHE1"/>
    <property type="match status" value="1"/>
</dbReference>
<dbReference type="GO" id="GO:0016829">
    <property type="term" value="F:lyase activity"/>
    <property type="evidence" value="ECO:0007669"/>
    <property type="project" value="UniProtKB-KW"/>
</dbReference>
<reference evidence="4" key="1">
    <citation type="submission" date="2016-10" db="EMBL/GenBank/DDBJ databases">
        <authorList>
            <person name="Varghese N."/>
            <person name="Submissions S."/>
        </authorList>
    </citation>
    <scope>NUCLEOTIDE SEQUENCE [LARGE SCALE GENOMIC DNA]</scope>
    <source>
        <strain evidence="4">CPCC 202695</strain>
    </source>
</reference>
<name>A0A1H1PYM1_9MICO</name>
<dbReference type="Gene3D" id="3.40.50.1400">
    <property type="match status" value="2"/>
</dbReference>
<dbReference type="GO" id="GO:0046872">
    <property type="term" value="F:metal ion binding"/>
    <property type="evidence" value="ECO:0007669"/>
    <property type="project" value="UniProtKB-KW"/>
</dbReference>
<dbReference type="Proteomes" id="UP000199482">
    <property type="component" value="Chromosome I"/>
</dbReference>
<sequence>MGRTGGSGGSPERAGLPPLRLVAVTHGTPSTANREAVIRLADGVASARPDLGVSITFVDASNVDVSSALEAAAEPDAVIVPLVLSAGFHVRTGLSLGLDRIGGSARLAAELGPDERLVEVLAQRLDELGLADGDTVLLAAAGSNDPRAVRECFETARRLGQRLGRSVTAGFIAAAIPRLPDAIEMIREVHPGSRVVVGPYLLAPGTFYDQATTSGADVIADPLLLPDEPAPRALVDLVIDRYAAVGHERRERA</sequence>
<organism evidence="3 4">
    <name type="scientific">Agromyces flavus</name>
    <dbReference type="NCBI Taxonomy" id="589382"/>
    <lineage>
        <taxon>Bacteria</taxon>
        <taxon>Bacillati</taxon>
        <taxon>Actinomycetota</taxon>
        <taxon>Actinomycetes</taxon>
        <taxon>Micrococcales</taxon>
        <taxon>Microbacteriaceae</taxon>
        <taxon>Agromyces</taxon>
    </lineage>
</organism>
<keyword evidence="2" id="KW-0456">Lyase</keyword>
<protein>
    <submittedName>
        <fullName evidence="3">Sirohydrochlorin ferrochelatase</fullName>
    </submittedName>
</protein>
<accession>A0A1H1PYM1</accession>
<dbReference type="AlphaFoldDB" id="A0A1H1PYM1"/>